<dbReference type="KEGG" id="hpel:HZS54_25695"/>
<gene>
    <name evidence="1" type="ORF">HZS54_25695</name>
</gene>
<dbReference type="OrthoDB" id="350057at2157"/>
<name>A0A7D5TWG1_9EURY</name>
<dbReference type="GeneID" id="56086062"/>
<dbReference type="RefSeq" id="WP_179919889.1">
    <property type="nucleotide sequence ID" value="NZ_CP058909.1"/>
</dbReference>
<evidence type="ECO:0000313" key="1">
    <source>
        <dbReference type="EMBL" id="QLH84812.1"/>
    </source>
</evidence>
<dbReference type="EMBL" id="CP058909">
    <property type="protein sequence ID" value="QLH84812.1"/>
    <property type="molecule type" value="Genomic_DNA"/>
</dbReference>
<proteinExistence type="predicted"/>
<keyword evidence="2" id="KW-1185">Reference proteome</keyword>
<sequence>MSVFLIQTNGREISDDAKEGYVDGAMGPTRHLLWLSIYEVSLSRLWRIETFPKNQK</sequence>
<evidence type="ECO:0000313" key="2">
    <source>
        <dbReference type="Proteomes" id="UP000509346"/>
    </source>
</evidence>
<organism evidence="1 2">
    <name type="scientific">Halosimplex pelagicum</name>
    <dbReference type="NCBI Taxonomy" id="869886"/>
    <lineage>
        <taxon>Archaea</taxon>
        <taxon>Methanobacteriati</taxon>
        <taxon>Methanobacteriota</taxon>
        <taxon>Stenosarchaea group</taxon>
        <taxon>Halobacteria</taxon>
        <taxon>Halobacteriales</taxon>
        <taxon>Haloarculaceae</taxon>
        <taxon>Halosimplex</taxon>
    </lineage>
</organism>
<protein>
    <submittedName>
        <fullName evidence="1">Uncharacterized protein</fullName>
    </submittedName>
</protein>
<accession>A0A7D5TWG1</accession>
<reference evidence="1 2" key="1">
    <citation type="submission" date="2020-07" db="EMBL/GenBank/DDBJ databases">
        <title>Halosimplex litoreum sp. nov. and Halosimplex rubrum sp. nov., isolated from different salt environments.</title>
        <authorList>
            <person name="Cui H."/>
        </authorList>
    </citation>
    <scope>NUCLEOTIDE SEQUENCE [LARGE SCALE GENOMIC DNA]</scope>
    <source>
        <strain evidence="1 2">R2</strain>
    </source>
</reference>
<dbReference type="Proteomes" id="UP000509346">
    <property type="component" value="Chromosome"/>
</dbReference>
<dbReference type="AlphaFoldDB" id="A0A7D5TWG1"/>